<dbReference type="Proteomes" id="UP000198415">
    <property type="component" value="Unassembled WGS sequence"/>
</dbReference>
<proteinExistence type="predicted"/>
<accession>A0A239JZR6</accession>
<feature type="transmembrane region" description="Helical" evidence="1">
    <location>
        <begin position="124"/>
        <end position="146"/>
    </location>
</feature>
<dbReference type="AlphaFoldDB" id="A0A239JZR6"/>
<gene>
    <name evidence="2" type="ORF">SAMN06264365_1419</name>
</gene>
<protein>
    <submittedName>
        <fullName evidence="2">Uncharacterized protein</fullName>
    </submittedName>
</protein>
<sequence length="174" mass="18899">MVFVSPLSVRAARTALSEGSVSYSRAYPSFEGGLDGYRVVGRVGEDEISLEARQVGMRNSWLPVMKGRLEPAGTGSRLAGTLGWPPVVKAFSALWLSFMCCIFLVLVIRVVTLALRGKAGGMDFLGCLVPLGFVLSFVGLTSWASYSGRGNAKYLRSWLAERLQVAEERRLSTT</sequence>
<evidence type="ECO:0000313" key="2">
    <source>
        <dbReference type="EMBL" id="SNT11576.1"/>
    </source>
</evidence>
<keyword evidence="1" id="KW-1133">Transmembrane helix</keyword>
<evidence type="ECO:0000313" key="3">
    <source>
        <dbReference type="Proteomes" id="UP000198415"/>
    </source>
</evidence>
<keyword evidence="3" id="KW-1185">Reference proteome</keyword>
<name>A0A239JZR6_9ACTN</name>
<evidence type="ECO:0000256" key="1">
    <source>
        <dbReference type="SAM" id="Phobius"/>
    </source>
</evidence>
<keyword evidence="1" id="KW-0812">Transmembrane</keyword>
<organism evidence="2 3">
    <name type="scientific">Actinoplanes regularis</name>
    <dbReference type="NCBI Taxonomy" id="52697"/>
    <lineage>
        <taxon>Bacteria</taxon>
        <taxon>Bacillati</taxon>
        <taxon>Actinomycetota</taxon>
        <taxon>Actinomycetes</taxon>
        <taxon>Micromonosporales</taxon>
        <taxon>Micromonosporaceae</taxon>
        <taxon>Actinoplanes</taxon>
    </lineage>
</organism>
<feature type="transmembrane region" description="Helical" evidence="1">
    <location>
        <begin position="93"/>
        <end position="112"/>
    </location>
</feature>
<dbReference type="EMBL" id="FZNR01000041">
    <property type="protein sequence ID" value="SNT11576.1"/>
    <property type="molecule type" value="Genomic_DNA"/>
</dbReference>
<keyword evidence="1" id="KW-0472">Membrane</keyword>
<reference evidence="2 3" key="1">
    <citation type="submission" date="2017-06" db="EMBL/GenBank/DDBJ databases">
        <authorList>
            <person name="Kim H.J."/>
            <person name="Triplett B.A."/>
        </authorList>
    </citation>
    <scope>NUCLEOTIDE SEQUENCE [LARGE SCALE GENOMIC DNA]</scope>
    <source>
        <strain evidence="2 3">DSM 43151</strain>
    </source>
</reference>